<accession>A0A2M8FFG9</accession>
<keyword evidence="1" id="KW-0812">Transmembrane</keyword>
<dbReference type="InterPro" id="IPR021516">
    <property type="entry name" value="DUF3179"/>
</dbReference>
<evidence type="ECO:0000313" key="3">
    <source>
        <dbReference type="Proteomes" id="UP000230391"/>
    </source>
</evidence>
<dbReference type="Proteomes" id="UP000230391">
    <property type="component" value="Unassembled WGS sequence"/>
</dbReference>
<feature type="transmembrane region" description="Helical" evidence="1">
    <location>
        <begin position="6"/>
        <end position="26"/>
    </location>
</feature>
<dbReference type="Pfam" id="PF11376">
    <property type="entry name" value="DUF3179"/>
    <property type="match status" value="1"/>
</dbReference>
<evidence type="ECO:0000256" key="1">
    <source>
        <dbReference type="SAM" id="Phobius"/>
    </source>
</evidence>
<keyword evidence="1" id="KW-1133">Transmembrane helix</keyword>
<evidence type="ECO:0008006" key="4">
    <source>
        <dbReference type="Google" id="ProtNLM"/>
    </source>
</evidence>
<comment type="caution">
    <text evidence="2">The sequence shown here is derived from an EMBL/GenBank/DDBJ whole genome shotgun (WGS) entry which is preliminary data.</text>
</comment>
<dbReference type="AlphaFoldDB" id="A0A2M8FFG9"/>
<sequence length="345" mass="37849">MITMSLPKIIFLVISLCAIVVIIFMVNKDKVPLARVTSNTSPAENATPEKPLISAQIFTGGKLTTDTSIHTIPLEKILSGGPGKDGIPALIAPAFVGITEAQAWLPTDADGIVVTIGNTTRFYPYNILVWHEIVNDTIEDTPLVVTFCPLCGSAIVFDARVDEEPEYFGVSGQLYESNLLMYDITTESLWSQIIGEAVVGAKTGTKLTIIPSQVLNFSDVIELYPQAEIMSKETGFKRNYTEGPYGDYNTNDALYFPISINDTRLPTKEVMYIVNYKDKSIAFQRNALSANEIATIAVDTNTINAQIVNGEIQVTDQTGAIIPGYTAMWFSWAIHHQADGIVWKK</sequence>
<dbReference type="EMBL" id="PFRD01000030">
    <property type="protein sequence ID" value="PJC56387.1"/>
    <property type="molecule type" value="Genomic_DNA"/>
</dbReference>
<reference evidence="3" key="1">
    <citation type="submission" date="2017-09" db="EMBL/GenBank/DDBJ databases">
        <title>Depth-based differentiation of microbial function through sediment-hosted aquifers and enrichment of novel symbionts in the deep terrestrial subsurface.</title>
        <authorList>
            <person name="Probst A.J."/>
            <person name="Ladd B."/>
            <person name="Jarett J.K."/>
            <person name="Geller-Mcgrath D.E."/>
            <person name="Sieber C.M.K."/>
            <person name="Emerson J.B."/>
            <person name="Anantharaman K."/>
            <person name="Thomas B.C."/>
            <person name="Malmstrom R."/>
            <person name="Stieglmeier M."/>
            <person name="Klingl A."/>
            <person name="Woyke T."/>
            <person name="Ryan C.M."/>
            <person name="Banfield J.F."/>
        </authorList>
    </citation>
    <scope>NUCLEOTIDE SEQUENCE [LARGE SCALE GENOMIC DNA]</scope>
</reference>
<keyword evidence="1" id="KW-0472">Membrane</keyword>
<proteinExistence type="predicted"/>
<organism evidence="2 3">
    <name type="scientific">Candidatus Kaiserbacteria bacterium CG_4_9_14_0_2_um_filter_41_32</name>
    <dbReference type="NCBI Taxonomy" id="1974601"/>
    <lineage>
        <taxon>Bacteria</taxon>
        <taxon>Candidatus Kaiseribacteriota</taxon>
    </lineage>
</organism>
<evidence type="ECO:0000313" key="2">
    <source>
        <dbReference type="EMBL" id="PJC56387.1"/>
    </source>
</evidence>
<protein>
    <recommendedName>
        <fullName evidence="4">DUF3179 domain-containing protein</fullName>
    </recommendedName>
</protein>
<gene>
    <name evidence="2" type="ORF">CO026_00590</name>
</gene>
<name>A0A2M8FFG9_9BACT</name>